<reference evidence="1" key="1">
    <citation type="submission" date="2016-04" db="EMBL/GenBank/DDBJ databases">
        <authorList>
            <person name="Nguyen H.D."/>
            <person name="Samba Siva P."/>
            <person name="Cullis J."/>
            <person name="Levesque C.A."/>
            <person name="Hambleton S."/>
        </authorList>
    </citation>
    <scope>NUCLEOTIDE SEQUENCE</scope>
    <source>
        <strain evidence="1">DAOMC 236416</strain>
    </source>
</reference>
<dbReference type="AlphaFoldDB" id="A0A8T8SLL2"/>
<accession>A0A8T8SLL2</accession>
<comment type="caution">
    <text evidence="1">The sequence shown here is derived from an EMBL/GenBank/DDBJ whole genome shotgun (WGS) entry which is preliminary data.</text>
</comment>
<sequence length="230" mass="24872">MSGRLTGTYAIRQSCVEAGKSITLDDYFQIRYPNASCVQPRGRGGNKLGLVPLELFYVIEGNRGPPLSLDVAQTAKMIDIARKELQGRQASDLKLRADTVKHEEGDLLQASVLKYCFVPTGGNHPVAPTELPKLTATMMLLAADVTHPPGSLGSTAAFVAAINGGNMPYGPKHSPYRGTRLVLATSASTDEAMAWRHLFSESDGLGMRSDAALTAWRLDQIRDVILFDVK</sequence>
<evidence type="ECO:0000313" key="2">
    <source>
        <dbReference type="Proteomes" id="UP000077521"/>
    </source>
</evidence>
<keyword evidence="2" id="KW-1185">Reference proteome</keyword>
<name>A0A8T8SLL2_9BASI</name>
<dbReference type="EMBL" id="LWDF02000872">
    <property type="protein sequence ID" value="KAE8241673.1"/>
    <property type="molecule type" value="Genomic_DNA"/>
</dbReference>
<evidence type="ECO:0000313" key="1">
    <source>
        <dbReference type="EMBL" id="KAE8241673.1"/>
    </source>
</evidence>
<gene>
    <name evidence="1" type="ORF">A4X13_0g7313</name>
</gene>
<proteinExistence type="predicted"/>
<dbReference type="InterPro" id="IPR036085">
    <property type="entry name" value="PAZ_dom_sf"/>
</dbReference>
<protein>
    <recommendedName>
        <fullName evidence="3">Piwi domain-containing protein</fullName>
    </recommendedName>
</protein>
<reference evidence="1" key="2">
    <citation type="journal article" date="2019" name="IMA Fungus">
        <title>Genome sequencing and comparison of five Tilletia species to identify candidate genes for the detection of regulated species infecting wheat.</title>
        <authorList>
            <person name="Nguyen H.D.T."/>
            <person name="Sultana T."/>
            <person name="Kesanakurti P."/>
            <person name="Hambleton S."/>
        </authorList>
    </citation>
    <scope>NUCLEOTIDE SEQUENCE</scope>
    <source>
        <strain evidence="1">DAOMC 236416</strain>
    </source>
</reference>
<evidence type="ECO:0008006" key="3">
    <source>
        <dbReference type="Google" id="ProtNLM"/>
    </source>
</evidence>
<organism evidence="1 2">
    <name type="scientific">Tilletia indica</name>
    <dbReference type="NCBI Taxonomy" id="43049"/>
    <lineage>
        <taxon>Eukaryota</taxon>
        <taxon>Fungi</taxon>
        <taxon>Dikarya</taxon>
        <taxon>Basidiomycota</taxon>
        <taxon>Ustilaginomycotina</taxon>
        <taxon>Exobasidiomycetes</taxon>
        <taxon>Tilletiales</taxon>
        <taxon>Tilletiaceae</taxon>
        <taxon>Tilletia</taxon>
    </lineage>
</organism>
<dbReference type="Proteomes" id="UP000077521">
    <property type="component" value="Unassembled WGS sequence"/>
</dbReference>
<dbReference type="SUPFAM" id="SSF101690">
    <property type="entry name" value="PAZ domain"/>
    <property type="match status" value="1"/>
</dbReference>